<dbReference type="InterPro" id="IPR005225">
    <property type="entry name" value="Small_GTP-bd"/>
</dbReference>
<evidence type="ECO:0000259" key="2">
    <source>
        <dbReference type="Pfam" id="PF18128"/>
    </source>
</evidence>
<feature type="domain" description="Hydrogen maturase F dimerization" evidence="2">
    <location>
        <begin position="175"/>
        <end position="273"/>
    </location>
</feature>
<organism evidence="4 5">
    <name type="scientific">Carboxylicivirga marina</name>
    <dbReference type="NCBI Taxonomy" id="2800988"/>
    <lineage>
        <taxon>Bacteria</taxon>
        <taxon>Pseudomonadati</taxon>
        <taxon>Bacteroidota</taxon>
        <taxon>Bacteroidia</taxon>
        <taxon>Marinilabiliales</taxon>
        <taxon>Marinilabiliaceae</taxon>
        <taxon>Carboxylicivirga</taxon>
    </lineage>
</organism>
<dbReference type="InterPro" id="IPR023873">
    <property type="entry name" value="FeFe-hyd_GTPase_HydF"/>
</dbReference>
<evidence type="ECO:0000259" key="3">
    <source>
        <dbReference type="Pfam" id="PF18133"/>
    </source>
</evidence>
<dbReference type="InterPro" id="IPR006073">
    <property type="entry name" value="GTP-bd"/>
</dbReference>
<dbReference type="Pfam" id="PF01926">
    <property type="entry name" value="MMR_HSR1"/>
    <property type="match status" value="1"/>
</dbReference>
<dbReference type="Gene3D" id="3.40.50.11410">
    <property type="match status" value="1"/>
</dbReference>
<dbReference type="SUPFAM" id="SSF52540">
    <property type="entry name" value="P-loop containing nucleoside triphosphate hydrolases"/>
    <property type="match status" value="1"/>
</dbReference>
<dbReference type="PANTHER" id="PTHR42714">
    <property type="entry name" value="TRNA MODIFICATION GTPASE GTPBP3"/>
    <property type="match status" value="1"/>
</dbReference>
<dbReference type="EMBL" id="JAENRR010000016">
    <property type="protein sequence ID" value="MBK3517485.1"/>
    <property type="molecule type" value="Genomic_DNA"/>
</dbReference>
<protein>
    <submittedName>
        <fullName evidence="4">[FeFe] hydrogenase H-cluster maturation GTPase HydF</fullName>
    </submittedName>
</protein>
<dbReference type="Pfam" id="PF18128">
    <property type="entry name" value="HydF_dimer"/>
    <property type="match status" value="1"/>
</dbReference>
<dbReference type="NCBIfam" id="TIGR00231">
    <property type="entry name" value="small_GTP"/>
    <property type="match status" value="1"/>
</dbReference>
<dbReference type="InterPro" id="IPR040644">
    <property type="entry name" value="HydF_tetramer"/>
</dbReference>
<dbReference type="CDD" id="cd00880">
    <property type="entry name" value="Era_like"/>
    <property type="match status" value="1"/>
</dbReference>
<dbReference type="Proteomes" id="UP000605676">
    <property type="component" value="Unassembled WGS sequence"/>
</dbReference>
<name>A0ABS1HJ40_9BACT</name>
<feature type="domain" description="G" evidence="1">
    <location>
        <begin position="9"/>
        <end position="122"/>
    </location>
</feature>
<dbReference type="PANTHER" id="PTHR42714:SF6">
    <property type="entry name" value="TRANSLATION INITIATION FACTOR IF-2"/>
    <property type="match status" value="1"/>
</dbReference>
<keyword evidence="5" id="KW-1185">Reference proteome</keyword>
<evidence type="ECO:0000313" key="4">
    <source>
        <dbReference type="EMBL" id="MBK3517485.1"/>
    </source>
</evidence>
<reference evidence="4 5" key="1">
    <citation type="submission" date="2021-01" db="EMBL/GenBank/DDBJ databases">
        <title>Carboxyliciviraga sp.nov., isolated from coastal sediments.</title>
        <authorList>
            <person name="Lu D."/>
            <person name="Zhang T."/>
        </authorList>
    </citation>
    <scope>NUCLEOTIDE SEQUENCE [LARGE SCALE GENOMIC DNA]</scope>
    <source>
        <strain evidence="4 5">N1Y132</strain>
    </source>
</reference>
<accession>A0ABS1HJ40</accession>
<dbReference type="InterPro" id="IPR027417">
    <property type="entry name" value="P-loop_NTPase"/>
</dbReference>
<dbReference type="Gene3D" id="3.40.50.300">
    <property type="entry name" value="P-loop containing nucleotide triphosphate hydrolases"/>
    <property type="match status" value="1"/>
</dbReference>
<evidence type="ECO:0000259" key="1">
    <source>
        <dbReference type="Pfam" id="PF01926"/>
    </source>
</evidence>
<comment type="caution">
    <text evidence="4">The sequence shown here is derived from an EMBL/GenBank/DDBJ whole genome shotgun (WGS) entry which is preliminary data.</text>
</comment>
<dbReference type="Gene3D" id="3.40.50.11420">
    <property type="match status" value="1"/>
</dbReference>
<proteinExistence type="predicted"/>
<evidence type="ECO:0000313" key="5">
    <source>
        <dbReference type="Proteomes" id="UP000605676"/>
    </source>
</evidence>
<dbReference type="NCBIfam" id="TIGR03918">
    <property type="entry name" value="GTP_HydF"/>
    <property type="match status" value="1"/>
</dbReference>
<sequence length="407" mass="45025">MGRERTPHIGLFGRRNNGKSTIINCLANQDIAIVSDFAGTTTDPVKKSFEITGFGPVVLIDTAGIDDVGELGQKRIQKTIGAIKLVDLAILVIINNQFDEEERSLIAKFKEQETPFIVIHNKSDKSTLQPKTLELYKKAGSPFVLPYNYINGNTEAIVDSIKQTIPESAYTTPSLVGDLINYGDIVLLITPIDIEAPEGRLILPQVQAIRDILDNDAICIVLKEREVDAFLKKTKIKPALAITDSQIFLKADASIPKDIPLTSFSILLAHFKGDFDNYLKGTVKIDELTDGDRVLMLESCSHHVACDDIGRVKIPRWIASYTGQKLEFDVIAGLDKVERPIDDYALVIQCGGCMITRKQLHNRLGPAKSKKVAITNYGMAIAYVQGIYSRAITPFVHQSKVENPDYL</sequence>
<gene>
    <name evidence="4" type="primary">hydF</name>
    <name evidence="4" type="ORF">JIV24_09070</name>
</gene>
<feature type="domain" description="Hydrogen maturase F tetramerization" evidence="3">
    <location>
        <begin position="277"/>
        <end position="394"/>
    </location>
</feature>
<dbReference type="Pfam" id="PF18133">
    <property type="entry name" value="HydF_tetramer"/>
    <property type="match status" value="1"/>
</dbReference>
<dbReference type="RefSeq" id="WP_200464714.1">
    <property type="nucleotide sequence ID" value="NZ_JAENRR010000016.1"/>
</dbReference>
<dbReference type="InterPro" id="IPR041606">
    <property type="entry name" value="HydF_dimer"/>
</dbReference>